<comment type="caution">
    <text evidence="11">The sequence shown here is derived from an EMBL/GenBank/DDBJ whole genome shotgun (WGS) entry which is preliminary data.</text>
</comment>
<dbReference type="SUPFAM" id="SSF50156">
    <property type="entry name" value="PDZ domain-like"/>
    <property type="match status" value="1"/>
</dbReference>
<protein>
    <submittedName>
        <fullName evidence="11">Type II secretion system protein GspC</fullName>
    </submittedName>
</protein>
<name>A0ABS7S1E0_9ENTR</name>
<evidence type="ECO:0000256" key="9">
    <source>
        <dbReference type="ARBA" id="ARBA00023136"/>
    </source>
</evidence>
<evidence type="ECO:0000256" key="8">
    <source>
        <dbReference type="ARBA" id="ARBA00022989"/>
    </source>
</evidence>
<evidence type="ECO:0000256" key="1">
    <source>
        <dbReference type="ARBA" id="ARBA00004533"/>
    </source>
</evidence>
<evidence type="ECO:0000256" key="7">
    <source>
        <dbReference type="ARBA" id="ARBA00022927"/>
    </source>
</evidence>
<dbReference type="PROSITE" id="PS51257">
    <property type="entry name" value="PROKAR_LIPOPROTEIN"/>
    <property type="match status" value="1"/>
</dbReference>
<proteinExistence type="inferred from homology"/>
<keyword evidence="12" id="KW-1185">Reference proteome</keyword>
<evidence type="ECO:0000256" key="5">
    <source>
        <dbReference type="ARBA" id="ARBA00022519"/>
    </source>
</evidence>
<reference evidence="11 12" key="1">
    <citation type="submission" date="2020-11" db="EMBL/GenBank/DDBJ databases">
        <title>Draft Genome of Enterobacter sp. strain EMC7.</title>
        <authorList>
            <person name="Barman P."/>
            <person name="Sinha S."/>
            <person name="Sen S."/>
            <person name="Chakraborty R."/>
        </authorList>
    </citation>
    <scope>NUCLEOTIDE SEQUENCE [LARGE SCALE GENOMIC DNA]</scope>
    <source>
        <strain evidence="11 12">EMC7</strain>
    </source>
</reference>
<keyword evidence="9" id="KW-0472">Membrane</keyword>
<keyword evidence="4" id="KW-1003">Cell membrane</keyword>
<dbReference type="NCBIfam" id="TIGR01713">
    <property type="entry name" value="typeII_sec_gspC"/>
    <property type="match status" value="1"/>
</dbReference>
<organism evidence="11 12">
    <name type="scientific">Leclercia barmai</name>
    <dbReference type="NCBI Taxonomy" id="2785629"/>
    <lineage>
        <taxon>Bacteria</taxon>
        <taxon>Pseudomonadati</taxon>
        <taxon>Pseudomonadota</taxon>
        <taxon>Gammaproteobacteria</taxon>
        <taxon>Enterobacterales</taxon>
        <taxon>Enterobacteriaceae</taxon>
        <taxon>Leclercia</taxon>
    </lineage>
</organism>
<dbReference type="Gene3D" id="2.30.30.830">
    <property type="match status" value="1"/>
</dbReference>
<comment type="subcellular location">
    <subcellularLocation>
        <location evidence="1">Cell inner membrane</location>
    </subcellularLocation>
</comment>
<sequence>MISQRIVGLRVNQPFIAQITTMLLLGGLGCQLGVMTWRVGEMVFPPAPPREHNVRPASAPPARVLSTLFVPRQQAERSAVTLSSLNVRLAAVIASSQPENALIVLEQGGQQTSYGINEMISGTQARVQAIYADRVELSNGGHVEALRLDDNADARQPQEPAATRAELAKNPARLLDFVSVSPVNKAGTLQGYRLNPGKEAAIFQQSGLQPNDLAIAINGFDLRIPEQAAKFMAQAGDLTQLSVTVLRDDAEKNIFVDLSVKTTE</sequence>
<keyword evidence="6" id="KW-0812">Transmembrane</keyword>
<keyword evidence="5" id="KW-0997">Cell inner membrane</keyword>
<dbReference type="InterPro" id="IPR036034">
    <property type="entry name" value="PDZ_sf"/>
</dbReference>
<evidence type="ECO:0000256" key="4">
    <source>
        <dbReference type="ARBA" id="ARBA00022475"/>
    </source>
</evidence>
<evidence type="ECO:0000256" key="6">
    <source>
        <dbReference type="ARBA" id="ARBA00022692"/>
    </source>
</evidence>
<evidence type="ECO:0000313" key="11">
    <source>
        <dbReference type="EMBL" id="MBZ0059554.1"/>
    </source>
</evidence>
<gene>
    <name evidence="11" type="primary">gspC</name>
    <name evidence="11" type="ORF">ITX56_17445</name>
</gene>
<comment type="similarity">
    <text evidence="2">Belongs to the GSP C family.</text>
</comment>
<evidence type="ECO:0000256" key="3">
    <source>
        <dbReference type="ARBA" id="ARBA00022448"/>
    </source>
</evidence>
<dbReference type="Pfam" id="PF11356">
    <property type="entry name" value="T2SSC"/>
    <property type="match status" value="1"/>
</dbReference>
<keyword evidence="3" id="KW-0813">Transport</keyword>
<evidence type="ECO:0000256" key="2">
    <source>
        <dbReference type="ARBA" id="ARBA00007986"/>
    </source>
</evidence>
<keyword evidence="8" id="KW-1133">Transmembrane helix</keyword>
<dbReference type="Gene3D" id="2.30.42.10">
    <property type="match status" value="1"/>
</dbReference>
<dbReference type="RefSeq" id="WP_223075231.1">
    <property type="nucleotide sequence ID" value="NZ_JADMNK010000010.1"/>
</dbReference>
<keyword evidence="7" id="KW-0653">Protein transport</keyword>
<dbReference type="InterPro" id="IPR001639">
    <property type="entry name" value="T2SS_protein-GspC"/>
</dbReference>
<dbReference type="InterPro" id="IPR024961">
    <property type="entry name" value="T2SS_GspC_N"/>
</dbReference>
<feature type="domain" description="Type II secretion system protein GspC N-terminal" evidence="10">
    <location>
        <begin position="68"/>
        <end position="148"/>
    </location>
</feature>
<dbReference type="Proteomes" id="UP000706580">
    <property type="component" value="Unassembled WGS sequence"/>
</dbReference>
<evidence type="ECO:0000313" key="12">
    <source>
        <dbReference type="Proteomes" id="UP000706580"/>
    </source>
</evidence>
<evidence type="ECO:0000259" key="10">
    <source>
        <dbReference type="Pfam" id="PF11356"/>
    </source>
</evidence>
<dbReference type="EMBL" id="JADMNK010000010">
    <property type="protein sequence ID" value="MBZ0059554.1"/>
    <property type="molecule type" value="Genomic_DNA"/>
</dbReference>
<accession>A0ABS7S1E0</accession>